<keyword evidence="5" id="KW-1133">Transmembrane helix</keyword>
<feature type="chain" id="PRO_5015662697" description="Biopolymer transport protein ExbD/TolR" evidence="8">
    <location>
        <begin position="21"/>
        <end position="231"/>
    </location>
</feature>
<name>A0A2U3LBT9_9BACT</name>
<evidence type="ECO:0000256" key="5">
    <source>
        <dbReference type="ARBA" id="ARBA00022989"/>
    </source>
</evidence>
<evidence type="ECO:0000256" key="8">
    <source>
        <dbReference type="SAM" id="SignalP"/>
    </source>
</evidence>
<evidence type="ECO:0000256" key="2">
    <source>
        <dbReference type="ARBA" id="ARBA00005811"/>
    </source>
</evidence>
<dbReference type="Proteomes" id="UP000238701">
    <property type="component" value="Unassembled WGS sequence"/>
</dbReference>
<organism evidence="9 10">
    <name type="scientific">Candidatus Sulfotelmatobacter kueseliae</name>
    <dbReference type="NCBI Taxonomy" id="2042962"/>
    <lineage>
        <taxon>Bacteria</taxon>
        <taxon>Pseudomonadati</taxon>
        <taxon>Acidobacteriota</taxon>
        <taxon>Terriglobia</taxon>
        <taxon>Terriglobales</taxon>
        <taxon>Candidatus Korobacteraceae</taxon>
        <taxon>Candidatus Sulfotelmatobacter</taxon>
    </lineage>
</organism>
<proteinExistence type="inferred from homology"/>
<dbReference type="PANTHER" id="PTHR30558">
    <property type="entry name" value="EXBD MEMBRANE COMPONENT OF PMF-DRIVEN MACROMOLECULE IMPORT SYSTEM"/>
    <property type="match status" value="1"/>
</dbReference>
<keyword evidence="6" id="KW-0472">Membrane</keyword>
<dbReference type="Pfam" id="PF02472">
    <property type="entry name" value="ExbD"/>
    <property type="match status" value="2"/>
</dbReference>
<comment type="similarity">
    <text evidence="2 7">Belongs to the ExbD/TolR family.</text>
</comment>
<keyword evidence="7" id="KW-0653">Protein transport</keyword>
<keyword evidence="7" id="KW-0813">Transport</keyword>
<accession>A0A2U3LBT9</accession>
<sequence length="231" mass="24316">MRCLLSVSLTAALAVVGELALSNLMQSSPLQKGVSVQMAVTSNAAAMPEADNKNAWIVAVTDDGKVYFGTDPVKLAGLEEAMKSRPRNRDQKLYVKADARVPFASVEKVLEAGREASFAAPILLTSQPERAAPGTIVPPKGLEVLVGPPAGSESPVVLALDSGQQGSMVEINNQRIPLTSLPNALRQVFQNRENKVVLVTAGGSLPFADVVHVIDVCRAAGARVVLDTPEL</sequence>
<dbReference type="PANTHER" id="PTHR30558:SF3">
    <property type="entry name" value="BIOPOLYMER TRANSPORT PROTEIN EXBD-RELATED"/>
    <property type="match status" value="1"/>
</dbReference>
<dbReference type="GO" id="GO:0005886">
    <property type="term" value="C:plasma membrane"/>
    <property type="evidence" value="ECO:0007669"/>
    <property type="project" value="UniProtKB-SubCell"/>
</dbReference>
<evidence type="ECO:0000313" key="10">
    <source>
        <dbReference type="Proteomes" id="UP000238701"/>
    </source>
</evidence>
<keyword evidence="4 7" id="KW-0812">Transmembrane</keyword>
<comment type="subcellular location">
    <subcellularLocation>
        <location evidence="1">Cell membrane</location>
        <topology evidence="1">Single-pass membrane protein</topology>
    </subcellularLocation>
    <subcellularLocation>
        <location evidence="7">Cell membrane</location>
        <topology evidence="7">Single-pass type II membrane protein</topology>
    </subcellularLocation>
</comment>
<dbReference type="InterPro" id="IPR003400">
    <property type="entry name" value="ExbD"/>
</dbReference>
<dbReference type="Gene3D" id="3.30.420.270">
    <property type="match status" value="2"/>
</dbReference>
<dbReference type="GO" id="GO:0015031">
    <property type="term" value="P:protein transport"/>
    <property type="evidence" value="ECO:0007669"/>
    <property type="project" value="UniProtKB-KW"/>
</dbReference>
<evidence type="ECO:0000256" key="6">
    <source>
        <dbReference type="ARBA" id="ARBA00023136"/>
    </source>
</evidence>
<evidence type="ECO:0008006" key="11">
    <source>
        <dbReference type="Google" id="ProtNLM"/>
    </source>
</evidence>
<evidence type="ECO:0000256" key="3">
    <source>
        <dbReference type="ARBA" id="ARBA00022475"/>
    </source>
</evidence>
<evidence type="ECO:0000256" key="4">
    <source>
        <dbReference type="ARBA" id="ARBA00022692"/>
    </source>
</evidence>
<evidence type="ECO:0000256" key="1">
    <source>
        <dbReference type="ARBA" id="ARBA00004162"/>
    </source>
</evidence>
<evidence type="ECO:0000256" key="7">
    <source>
        <dbReference type="RuleBase" id="RU003879"/>
    </source>
</evidence>
<gene>
    <name evidence="9" type="ORF">SBA1_900004</name>
</gene>
<feature type="signal peptide" evidence="8">
    <location>
        <begin position="1"/>
        <end position="20"/>
    </location>
</feature>
<reference evidence="10" key="1">
    <citation type="submission" date="2018-02" db="EMBL/GenBank/DDBJ databases">
        <authorList>
            <person name="Hausmann B."/>
        </authorList>
    </citation>
    <scope>NUCLEOTIDE SEQUENCE [LARGE SCALE GENOMIC DNA]</scope>
    <source>
        <strain evidence="10">Peat soil MAG SbA1</strain>
    </source>
</reference>
<keyword evidence="8" id="KW-0732">Signal</keyword>
<protein>
    <recommendedName>
        <fullName evidence="11">Biopolymer transport protein ExbD/TolR</fullName>
    </recommendedName>
</protein>
<dbReference type="EMBL" id="OMOD01000189">
    <property type="protein sequence ID" value="SPF49371.1"/>
    <property type="molecule type" value="Genomic_DNA"/>
</dbReference>
<evidence type="ECO:0000313" key="9">
    <source>
        <dbReference type="EMBL" id="SPF49371.1"/>
    </source>
</evidence>
<dbReference type="AlphaFoldDB" id="A0A2U3LBT9"/>
<dbReference type="OrthoDB" id="9798629at2"/>
<dbReference type="GO" id="GO:0022857">
    <property type="term" value="F:transmembrane transporter activity"/>
    <property type="evidence" value="ECO:0007669"/>
    <property type="project" value="InterPro"/>
</dbReference>
<keyword evidence="3" id="KW-1003">Cell membrane</keyword>